<sequence length="212" mass="21865">MKKLLSAIAGAGILAMAILASAPAQAQIGGNTGSAGEDLTSVFNDDSYEVSDELEQLVTELPTILEDIDSAGLLSDPGQLDELYNAYASDSSSGYNADAWVISKGGCSVDVNCTISKIGVVTALQCYASAGLEPEAVANCLQEKDQQKYLAAASCTYGNCPAFAGLPGQLFAASTCQNAKHPSLAGHLLLNAPANFEENTAQPLPVDLLFKG</sequence>
<evidence type="ECO:0000256" key="1">
    <source>
        <dbReference type="SAM" id="SignalP"/>
    </source>
</evidence>
<evidence type="ECO:0000313" key="2">
    <source>
        <dbReference type="EMBL" id="XCM37383.1"/>
    </source>
</evidence>
<accession>A0AAU8JF70</accession>
<dbReference type="RefSeq" id="WP_156331878.1">
    <property type="nucleotide sequence ID" value="NZ_CP159837.1"/>
</dbReference>
<dbReference type="EMBL" id="CP159837">
    <property type="protein sequence ID" value="XCM37383.1"/>
    <property type="molecule type" value="Genomic_DNA"/>
</dbReference>
<feature type="signal peptide" evidence="1">
    <location>
        <begin position="1"/>
        <end position="26"/>
    </location>
</feature>
<feature type="chain" id="PRO_5043493478" description="Secreted protein" evidence="1">
    <location>
        <begin position="27"/>
        <end position="212"/>
    </location>
</feature>
<name>A0AAU8JF70_9CYAN</name>
<dbReference type="AlphaFoldDB" id="A0AAU8JF70"/>
<keyword evidence="1" id="KW-0732">Signal</keyword>
<evidence type="ECO:0008006" key="3">
    <source>
        <dbReference type="Google" id="ProtNLM"/>
    </source>
</evidence>
<reference evidence="2" key="1">
    <citation type="submission" date="2024-07" db="EMBL/GenBank/DDBJ databases">
        <authorList>
            <person name="Kim Y.J."/>
            <person name="Jeong J.Y."/>
        </authorList>
    </citation>
    <scope>NUCLEOTIDE SEQUENCE</scope>
    <source>
        <strain evidence="2">GIHE-MW2</strain>
    </source>
</reference>
<proteinExistence type="predicted"/>
<gene>
    <name evidence="2" type="ORF">ABWT76_000139</name>
</gene>
<protein>
    <recommendedName>
        <fullName evidence="3">Secreted protein</fullName>
    </recommendedName>
</protein>
<organism evidence="2">
    <name type="scientific">Planktothricoides raciborskii GIHE-MW2</name>
    <dbReference type="NCBI Taxonomy" id="2792601"/>
    <lineage>
        <taxon>Bacteria</taxon>
        <taxon>Bacillati</taxon>
        <taxon>Cyanobacteriota</taxon>
        <taxon>Cyanophyceae</taxon>
        <taxon>Oscillatoriophycideae</taxon>
        <taxon>Oscillatoriales</taxon>
        <taxon>Oscillatoriaceae</taxon>
        <taxon>Planktothricoides</taxon>
    </lineage>
</organism>